<reference evidence="3 4" key="1">
    <citation type="submission" date="2019-03" db="EMBL/GenBank/DDBJ databases">
        <title>Nematode-trapping fungi genome.</title>
        <authorList>
            <person name="Vidal-Diez De Ulzurrun G."/>
        </authorList>
    </citation>
    <scope>NUCLEOTIDE SEQUENCE [LARGE SCALE GENOMIC DNA]</scope>
    <source>
        <strain evidence="3 4">TWF154</strain>
    </source>
</reference>
<dbReference type="Proteomes" id="UP000297595">
    <property type="component" value="Unassembled WGS sequence"/>
</dbReference>
<gene>
    <name evidence="3" type="ORF">EYR41_007456</name>
</gene>
<dbReference type="OrthoDB" id="5386735at2759"/>
<feature type="region of interest" description="Disordered" evidence="1">
    <location>
        <begin position="128"/>
        <end position="166"/>
    </location>
</feature>
<evidence type="ECO:0000256" key="2">
    <source>
        <dbReference type="SAM" id="SignalP"/>
    </source>
</evidence>
<organism evidence="3 4">
    <name type="scientific">Orbilia oligospora</name>
    <name type="common">Nematode-trapping fungus</name>
    <name type="synonym">Arthrobotrys oligospora</name>
    <dbReference type="NCBI Taxonomy" id="2813651"/>
    <lineage>
        <taxon>Eukaryota</taxon>
        <taxon>Fungi</taxon>
        <taxon>Dikarya</taxon>
        <taxon>Ascomycota</taxon>
        <taxon>Pezizomycotina</taxon>
        <taxon>Orbiliomycetes</taxon>
        <taxon>Orbiliales</taxon>
        <taxon>Orbiliaceae</taxon>
        <taxon>Orbilia</taxon>
    </lineage>
</organism>
<comment type="caution">
    <text evidence="3">The sequence shown here is derived from an EMBL/GenBank/DDBJ whole genome shotgun (WGS) entry which is preliminary data.</text>
</comment>
<evidence type="ECO:0000313" key="4">
    <source>
        <dbReference type="Proteomes" id="UP000297595"/>
    </source>
</evidence>
<feature type="chain" id="PRO_5043456335" evidence="2">
    <location>
        <begin position="22"/>
        <end position="403"/>
    </location>
</feature>
<proteinExistence type="predicted"/>
<feature type="compositionally biased region" description="Basic and acidic residues" evidence="1">
    <location>
        <begin position="242"/>
        <end position="253"/>
    </location>
</feature>
<dbReference type="AlphaFoldDB" id="A0A7C8K6U9"/>
<feature type="region of interest" description="Disordered" evidence="1">
    <location>
        <begin position="191"/>
        <end position="213"/>
    </location>
</feature>
<sequence>MAPYSLSLSLLLLTSATVTLARPFQNPDILSPIKVFPASGDPVYKEFDKLVDPKEEPKLAPRGFDPSAIVGTVSGGLPSSKETSDADGLGNVSDLVDDTLAGFKPRGVNPLELVGTVHDAIAAPLDAAPAPKSEEITELAGGPEVPKVTPENLASGSAAEEESSEPWDINSLIGQFEAENLEDQLQELGNGGGIPQEDDLDTNAVGTDGVPTGDTTKLRLRDVVLSDAKPILKGLGANVLKDDKAPVPADRKSGLQSRDPLDPTGLAGPSGLNEFGASGITDPKQITDITDGLTKLLLPKTGNRLARRGLKLQPRKPLGVPGSDSLNGLGLDKIVDPKRITKVTDEVIRPLLEKTGLPLLPKGSKFKRQPLPPIPNIELTEEEIFDILQHHAFEQLDNARQNK</sequence>
<evidence type="ECO:0000256" key="1">
    <source>
        <dbReference type="SAM" id="MobiDB-lite"/>
    </source>
</evidence>
<accession>A0A7C8K6U9</accession>
<feature type="region of interest" description="Disordered" evidence="1">
    <location>
        <begin position="242"/>
        <end position="284"/>
    </location>
</feature>
<evidence type="ECO:0000313" key="3">
    <source>
        <dbReference type="EMBL" id="TGJ68401.1"/>
    </source>
</evidence>
<keyword evidence="2" id="KW-0732">Signal</keyword>
<name>A0A7C8K6U9_ORBOL</name>
<feature type="signal peptide" evidence="2">
    <location>
        <begin position="1"/>
        <end position="21"/>
    </location>
</feature>
<protein>
    <submittedName>
        <fullName evidence="3">Uncharacterized protein</fullName>
    </submittedName>
</protein>
<dbReference type="EMBL" id="SOZJ01000004">
    <property type="protein sequence ID" value="TGJ68401.1"/>
    <property type="molecule type" value="Genomic_DNA"/>
</dbReference>